<feature type="region of interest" description="Disordered" evidence="1">
    <location>
        <begin position="929"/>
        <end position="951"/>
    </location>
</feature>
<feature type="compositionally biased region" description="Polar residues" evidence="1">
    <location>
        <begin position="1072"/>
        <end position="1081"/>
    </location>
</feature>
<feature type="compositionally biased region" description="Basic and acidic residues" evidence="1">
    <location>
        <begin position="1270"/>
        <end position="1287"/>
    </location>
</feature>
<protein>
    <submittedName>
        <fullName evidence="2">Uncharacterized protein</fullName>
    </submittedName>
</protein>
<evidence type="ECO:0000256" key="1">
    <source>
        <dbReference type="SAM" id="MobiDB-lite"/>
    </source>
</evidence>
<dbReference type="InterPro" id="IPR028039">
    <property type="entry name" value="CCDC32"/>
</dbReference>
<proteinExistence type="predicted"/>
<feature type="region of interest" description="Disordered" evidence="1">
    <location>
        <begin position="388"/>
        <end position="421"/>
    </location>
</feature>
<feature type="region of interest" description="Disordered" evidence="1">
    <location>
        <begin position="1594"/>
        <end position="1644"/>
    </location>
</feature>
<feature type="compositionally biased region" description="Low complexity" evidence="1">
    <location>
        <begin position="1603"/>
        <end position="1614"/>
    </location>
</feature>
<feature type="compositionally biased region" description="Basic and acidic residues" evidence="1">
    <location>
        <begin position="1112"/>
        <end position="1122"/>
    </location>
</feature>
<sequence>MKSTVGNVTRFNRWLSQTSDRARDQDPWNDLRHDSGGEIKMAFEDDFHLTVIPNFHHDSDAYISKLEDKLERLQQVGKNPNTKEMVAAITRARALRMKYAEMNPDANAKPEDESAEDEYGGLLALFPNLIMPISRRFFPRLPLTKEEAQNLVKYDYLLLRHQGEMNANTAGSAEVDGYEVKDANMAPDTSWEQQQKDSSNENPFILFETTEANEFQIPKNWVNDHHSTVIGEVHHSTANTPDDTANNARGATNRSALSLSANINAIQEASTVTSFTPTRRSDDAFYHFAYIRTSMTSTQESTKAETPTDCNGGLGNAEYIRWNSTSMTTPCGPNPFASACSIDIPHKQHTSFIAVCNALAERKGLSNSSTNVTEGDARDQIVLVTTSTPSLNLQKDTEGNDLPKVTEEDNKQPQAREDDEQLQAIDEHNSRSQKSILGAACVDDTENISERTHEDDLASTKDVQDTIFPEVTVASFTTKESVDRTQSVLEEGLQRVLVEKGCGSHVSEPTVREATVVSSSMHDSLGAGIEVPWLFDKESDMTLGGEDVLQHMSSLVRASVDEDDDPTRADGIQASQISAVYTQMSSTCGCSDRTQTKASEVTSGNITTNYSDPHSNLFDEESLIKREEGQAPIIRVYGPFPHDIHMSLQGNLLSWGLPRGTERLRNPCEVTSPKFSLPAVNSDAARHSDDSLQLATKEGESAATSQQHAAKIVDRPLSDSSRPSFGARLSKDAKCRTAPSMKSQRSKDHRSTGSVSTSSVFKNRQRSVHWFKTIEDVDSETVVKDCDYLVTSEVETRVPKENKKKAVALKAMSSTSQEPSESDVNEGSVVDEGCKKFTKRVLDDMAIVVSKVNSFLEFCQAPCNKEEGASRDPEETMASIQYQDTTTYEGVGPVESLEGCNESDRHLVTAKDSTAAKSDKEKAVVDTLELPELVESQSETAIPSKATHDSREAIEDEHANATANTDTESLEVLSMTASSLNSDNEDPVTIVECGGKNVDATNGSPLLKSPSTEALQCKPAESLVKNREHVENVVHSQRPCSTYKVAVLSNTGVEAKTKPMSCDKSADVLESTGEQRVITPTSERESGSIKAASQATPTSSKCADTQATLLRDQSDWRDDDKQAQTNAPTGGEKPLPESETKATEDARRSPTLSNSYDKQPAMPEDDKKKTVEGRDKEDEASSANRDNTVLQCHELAGSSRFSTFSASNKGSAPVQRSLNMTRTLRITTTNQFKPLNLRHSITGILGSDSDLLGRPLSVQSREVVLPCTPKRLEKGKKPSTDHRESDCTRGSSSKKSLSCENTSNSNNTETLAPELMARRSHSVAEAHVRVNLGSSAARSRTKTIAQHSGTALGANGIKKHANEMPLDTGENEGSVKCKAKGEKWSQIQLPFKKRACCRMPENWRRQNKDPDKGSLLAERKTKDPSAVAMEANVNNVEGEGTESCIAFQDVPTTRVALKSNVFQESEDMDFAHLEYASESAPEERTISLVPESQYSNTGGAEINHVTPISATLGGDANVEGVKLCRSLLSEGECTAASTISKDDPLPNDMPAFVAPDETSVMEGDKSASISFEHSTMPICKPVLAKGCRNKGGEKDVGTEVDNSGTSVTSVASDVDAVEESTSSIHRHLEDDLADNDQPGGAYGL</sequence>
<reference evidence="2" key="1">
    <citation type="journal article" date="2016" name="Ticks Tick Borne Dis.">
        <title>De novo assembly and annotation of the salivary gland transcriptome of Rhipicephalus appendiculatus male and female ticks during blood feeding.</title>
        <authorList>
            <person name="de Castro M.H."/>
            <person name="de Klerk D."/>
            <person name="Pienaar R."/>
            <person name="Latif A.A."/>
            <person name="Rees D.J."/>
            <person name="Mans B.J."/>
        </authorList>
    </citation>
    <scope>NUCLEOTIDE SEQUENCE</scope>
    <source>
        <tissue evidence="2">Salivary glands</tissue>
    </source>
</reference>
<name>A0A131YWI3_RHIAP</name>
<accession>A0A131YWI3</accession>
<feature type="region of interest" description="Disordered" evidence="1">
    <location>
        <begin position="679"/>
        <end position="759"/>
    </location>
</feature>
<dbReference type="EMBL" id="GEDV01006031">
    <property type="protein sequence ID" value="JAP82526.1"/>
    <property type="molecule type" value="Transcribed_RNA"/>
</dbReference>
<evidence type="ECO:0000313" key="2">
    <source>
        <dbReference type="EMBL" id="JAP82526.1"/>
    </source>
</evidence>
<feature type="compositionally biased region" description="Polar residues" evidence="1">
    <location>
        <begin position="1091"/>
        <end position="1108"/>
    </location>
</feature>
<organism evidence="2">
    <name type="scientific">Rhipicephalus appendiculatus</name>
    <name type="common">Brown ear tick</name>
    <dbReference type="NCBI Taxonomy" id="34631"/>
    <lineage>
        <taxon>Eukaryota</taxon>
        <taxon>Metazoa</taxon>
        <taxon>Ecdysozoa</taxon>
        <taxon>Arthropoda</taxon>
        <taxon>Chelicerata</taxon>
        <taxon>Arachnida</taxon>
        <taxon>Acari</taxon>
        <taxon>Parasitiformes</taxon>
        <taxon>Ixodida</taxon>
        <taxon>Ixodoidea</taxon>
        <taxon>Ixodidae</taxon>
        <taxon>Rhipicephalinae</taxon>
        <taxon>Rhipicephalus</taxon>
        <taxon>Rhipicephalus</taxon>
    </lineage>
</organism>
<feature type="compositionally biased region" description="Basic and acidic residues" evidence="1">
    <location>
        <begin position="1134"/>
        <end position="1148"/>
    </location>
</feature>
<dbReference type="PANTHER" id="PTHR31800">
    <property type="entry name" value="COILED-COIL DOMAIN-CONTAINING PROTEIN 32"/>
    <property type="match status" value="1"/>
</dbReference>
<feature type="compositionally biased region" description="Basic and acidic residues" evidence="1">
    <location>
        <begin position="404"/>
        <end position="416"/>
    </location>
</feature>
<feature type="region of interest" description="Disordered" evidence="1">
    <location>
        <begin position="1056"/>
        <end position="1189"/>
    </location>
</feature>
<feature type="compositionally biased region" description="Low complexity" evidence="1">
    <location>
        <begin position="1296"/>
        <end position="1310"/>
    </location>
</feature>
<dbReference type="GO" id="GO:0044782">
    <property type="term" value="P:cilium organization"/>
    <property type="evidence" value="ECO:0007669"/>
    <property type="project" value="TreeGrafter"/>
</dbReference>
<dbReference type="PANTHER" id="PTHR31800:SF1">
    <property type="entry name" value="COILED-COIL DOMAIN-CONTAINING PROTEIN 32"/>
    <property type="match status" value="1"/>
</dbReference>
<feature type="region of interest" description="Disordered" evidence="1">
    <location>
        <begin position="1268"/>
        <end position="1310"/>
    </location>
</feature>
<feature type="compositionally biased region" description="Basic and acidic residues" evidence="1">
    <location>
        <begin position="1164"/>
        <end position="1179"/>
    </location>
</feature>